<dbReference type="PROSITE" id="PS00164">
    <property type="entry name" value="ENOLASE"/>
    <property type="match status" value="1"/>
</dbReference>
<dbReference type="GO" id="GO:0005576">
    <property type="term" value="C:extracellular region"/>
    <property type="evidence" value="ECO:0007669"/>
    <property type="project" value="UniProtKB-SubCell"/>
</dbReference>
<feature type="binding site" evidence="13">
    <location>
        <position position="163"/>
    </location>
    <ligand>
        <name>substrate</name>
    </ligand>
</feature>
<dbReference type="SUPFAM" id="SSF51604">
    <property type="entry name" value="Enolase C-terminal domain-like"/>
    <property type="match status" value="1"/>
</dbReference>
<proteinExistence type="inferred from homology"/>
<accession>D7B6W7</accession>
<feature type="active site" description="Proton acceptor" evidence="11 12">
    <location>
        <position position="334"/>
    </location>
</feature>
<evidence type="ECO:0000256" key="7">
    <source>
        <dbReference type="ARBA" id="ARBA00022723"/>
    </source>
</evidence>
<evidence type="ECO:0000256" key="3">
    <source>
        <dbReference type="ARBA" id="ARBA00012058"/>
    </source>
</evidence>
<dbReference type="PANTHER" id="PTHR11902:SF1">
    <property type="entry name" value="ENOLASE"/>
    <property type="match status" value="1"/>
</dbReference>
<dbReference type="HAMAP" id="MF_00318">
    <property type="entry name" value="Enolase"/>
    <property type="match status" value="1"/>
</dbReference>
<comment type="similarity">
    <text evidence="2 11">Belongs to the enolase family.</text>
</comment>
<dbReference type="OrthoDB" id="9804716at2"/>
<dbReference type="InterPro" id="IPR036849">
    <property type="entry name" value="Enolase-like_C_sf"/>
</dbReference>
<dbReference type="InterPro" id="IPR000941">
    <property type="entry name" value="Enolase"/>
</dbReference>
<keyword evidence="18" id="KW-1185">Reference proteome</keyword>
<dbReference type="KEGG" id="nda:Ndas_0069"/>
<dbReference type="SFLD" id="SFLDG00178">
    <property type="entry name" value="enolase"/>
    <property type="match status" value="1"/>
</dbReference>
<dbReference type="HOGENOM" id="CLU_031223_2_1_11"/>
<evidence type="ECO:0000313" key="18">
    <source>
        <dbReference type="Proteomes" id="UP000002219"/>
    </source>
</evidence>
<dbReference type="EC" id="4.2.1.11" evidence="3 11"/>
<dbReference type="PIRSF" id="PIRSF001400">
    <property type="entry name" value="Enolase"/>
    <property type="match status" value="1"/>
</dbReference>
<dbReference type="SMART" id="SM01192">
    <property type="entry name" value="Enolase_C"/>
    <property type="match status" value="1"/>
</dbReference>
<comment type="catalytic activity">
    <reaction evidence="11">
        <text>(2R)-2-phosphoglycerate = phosphoenolpyruvate + H2O</text>
        <dbReference type="Rhea" id="RHEA:10164"/>
        <dbReference type="ChEBI" id="CHEBI:15377"/>
        <dbReference type="ChEBI" id="CHEBI:58289"/>
        <dbReference type="ChEBI" id="CHEBI:58702"/>
        <dbReference type="EC" id="4.2.1.11"/>
    </reaction>
</comment>
<feature type="binding site" evidence="11">
    <location>
        <position position="385"/>
    </location>
    <ligand>
        <name>(2R)-2-phosphoglycerate</name>
        <dbReference type="ChEBI" id="CHEBI:58289"/>
    </ligand>
</feature>
<sequence length="427" mass="45064">MASIEAVQAREILDSRGNPTVEVEVLLDDGTIARAGVPSGASTGQFEAVELRDGGDRYGGKGVTKAVTAVNDEIADELLGHAPDEQRIIDRALIDLDGTPDKSRIGANAILGASLAVARAAAAEAGLPLFRYIGGPNAHVLPVPMMNILNGGAHADSNVDIQEFMVAPIGAPTFSEAVRWGTEVYHALKSVLKAHGLATGVGDEGGFAPNLDSNRAALDLIVEAIEKAGYTPGTDIALALDVAASEFFSDGVYTFEGKARSSEEMAAYYAELVEAYPLVSIEDPLDEEDWEGWKKLTAQLGDKVQLVGDDLFVTNPERLQRGILADTANSLLVKVNQIGTLTETLDAVSLAQRSGYTAMISHRSGETEDTTIADIAVATNAGQIKTGAPARSERVAKYNQLLRIEEELDDAAVYAGVSAFPRFAARG</sequence>
<comment type="pathway">
    <text evidence="1 11">Carbohydrate degradation; glycolysis; pyruvate from D-glyceraldehyde 3-phosphate: step 4/5.</text>
</comment>
<evidence type="ECO:0000256" key="11">
    <source>
        <dbReference type="HAMAP-Rule" id="MF_00318"/>
    </source>
</evidence>
<evidence type="ECO:0000256" key="2">
    <source>
        <dbReference type="ARBA" id="ARBA00009604"/>
    </source>
</evidence>
<feature type="binding site" evidence="11 14">
    <location>
        <position position="282"/>
    </location>
    <ligand>
        <name>Mg(2+)</name>
        <dbReference type="ChEBI" id="CHEBI:18420"/>
    </ligand>
</feature>
<dbReference type="GO" id="GO:0006096">
    <property type="term" value="P:glycolytic process"/>
    <property type="evidence" value="ECO:0007669"/>
    <property type="project" value="UniProtKB-UniRule"/>
</dbReference>
<feature type="binding site" evidence="11">
    <location>
        <position position="334"/>
    </location>
    <ligand>
        <name>(2R)-2-phosphoglycerate</name>
        <dbReference type="ChEBI" id="CHEBI:58289"/>
    </ligand>
</feature>
<dbReference type="InterPro" id="IPR020811">
    <property type="entry name" value="Enolase_N"/>
</dbReference>
<dbReference type="FunFam" id="3.20.20.120:FF:000001">
    <property type="entry name" value="Enolase"/>
    <property type="match status" value="1"/>
</dbReference>
<dbReference type="GO" id="GO:0000287">
    <property type="term" value="F:magnesium ion binding"/>
    <property type="evidence" value="ECO:0007669"/>
    <property type="project" value="UniProtKB-UniRule"/>
</dbReference>
<evidence type="ECO:0000256" key="1">
    <source>
        <dbReference type="ARBA" id="ARBA00005031"/>
    </source>
</evidence>
<dbReference type="GO" id="GO:0009986">
    <property type="term" value="C:cell surface"/>
    <property type="evidence" value="ECO:0007669"/>
    <property type="project" value="UniProtKB-SubCell"/>
</dbReference>
<dbReference type="Pfam" id="PF03952">
    <property type="entry name" value="Enolase_N"/>
    <property type="match status" value="1"/>
</dbReference>
<comment type="subcellular location">
    <subcellularLocation>
        <location evidence="11">Cytoplasm</location>
    </subcellularLocation>
    <subcellularLocation>
        <location evidence="11">Secreted</location>
    </subcellularLocation>
    <subcellularLocation>
        <location evidence="11">Cell surface</location>
    </subcellularLocation>
    <text evidence="11">Fractions of enolase are present in both the cytoplasm and on the cell surface.</text>
</comment>
<evidence type="ECO:0000256" key="4">
    <source>
        <dbReference type="ARBA" id="ARBA00017068"/>
    </source>
</evidence>
<dbReference type="AlphaFoldDB" id="D7B6W7"/>
<comment type="function">
    <text evidence="11">Catalyzes the reversible conversion of 2-phosphoglycerate (2-PG) into phosphoenolpyruvate (PEP). It is essential for the degradation of carbohydrates via glycolysis.</text>
</comment>
<feature type="binding site" evidence="11">
    <location>
        <position position="363"/>
    </location>
    <ligand>
        <name>(2R)-2-phosphoglycerate</name>
        <dbReference type="ChEBI" id="CHEBI:58289"/>
    </ligand>
</feature>
<gene>
    <name evidence="11" type="primary">eno</name>
    <name evidence="17" type="ordered locus">Ndas_0069</name>
</gene>
<organism evidence="17 18">
    <name type="scientific">Nocardiopsis dassonvillei (strain ATCC 23218 / DSM 43111 / CIP 107115 / JCM 7437 / KCTC 9190 / NBRC 14626 / NCTC 10488 / NRRL B-5397 / IMRU 509)</name>
    <name type="common">Actinomadura dassonvillei</name>
    <dbReference type="NCBI Taxonomy" id="446468"/>
    <lineage>
        <taxon>Bacteria</taxon>
        <taxon>Bacillati</taxon>
        <taxon>Actinomycetota</taxon>
        <taxon>Actinomycetes</taxon>
        <taxon>Streptosporangiales</taxon>
        <taxon>Nocardiopsidaceae</taxon>
        <taxon>Nocardiopsis</taxon>
    </lineage>
</organism>
<evidence type="ECO:0000256" key="5">
    <source>
        <dbReference type="ARBA" id="ARBA00022490"/>
    </source>
</evidence>
<keyword evidence="5 11" id="KW-0963">Cytoplasm</keyword>
<evidence type="ECO:0000259" key="15">
    <source>
        <dbReference type="SMART" id="SM01192"/>
    </source>
</evidence>
<dbReference type="SMART" id="SM01193">
    <property type="entry name" value="Enolase_N"/>
    <property type="match status" value="1"/>
</dbReference>
<feature type="binding site" evidence="13">
    <location>
        <position position="309"/>
    </location>
    <ligand>
        <name>substrate</name>
    </ligand>
</feature>
<dbReference type="EMBL" id="CP002040">
    <property type="protein sequence ID" value="ADH65521.1"/>
    <property type="molecule type" value="Genomic_DNA"/>
</dbReference>
<evidence type="ECO:0000259" key="16">
    <source>
        <dbReference type="SMART" id="SM01193"/>
    </source>
</evidence>
<dbReference type="Gene3D" id="3.30.390.10">
    <property type="entry name" value="Enolase-like, N-terminal domain"/>
    <property type="match status" value="1"/>
</dbReference>
<dbReference type="FunFam" id="3.30.390.10:FF:000001">
    <property type="entry name" value="Enolase"/>
    <property type="match status" value="1"/>
</dbReference>
<dbReference type="CDD" id="cd03313">
    <property type="entry name" value="enolase"/>
    <property type="match status" value="1"/>
</dbReference>
<dbReference type="PANTHER" id="PTHR11902">
    <property type="entry name" value="ENOLASE"/>
    <property type="match status" value="1"/>
</dbReference>
<feature type="binding site" evidence="11">
    <location>
        <position position="162"/>
    </location>
    <ligand>
        <name>(2R)-2-phosphoglycerate</name>
        <dbReference type="ChEBI" id="CHEBI:58289"/>
    </ligand>
</feature>
<dbReference type="Proteomes" id="UP000002219">
    <property type="component" value="Chromosome 1"/>
</dbReference>
<dbReference type="NCBIfam" id="TIGR01060">
    <property type="entry name" value="eno"/>
    <property type="match status" value="1"/>
</dbReference>
<evidence type="ECO:0000256" key="8">
    <source>
        <dbReference type="ARBA" id="ARBA00022842"/>
    </source>
</evidence>
<feature type="binding site" evidence="13">
    <location>
        <position position="282"/>
    </location>
    <ligand>
        <name>substrate</name>
    </ligand>
</feature>
<keyword evidence="10 11" id="KW-0456">Lyase</keyword>
<feature type="binding site" evidence="11">
    <location>
        <position position="364"/>
    </location>
    <ligand>
        <name>(2R)-2-phosphoglycerate</name>
        <dbReference type="ChEBI" id="CHEBI:58289"/>
    </ligand>
</feature>
<feature type="binding site" evidence="11 14">
    <location>
        <position position="309"/>
    </location>
    <ligand>
        <name>Mg(2+)</name>
        <dbReference type="ChEBI" id="CHEBI:18420"/>
    </ligand>
</feature>
<comment type="cofactor">
    <cofactor evidence="14">
        <name>Mg(2+)</name>
        <dbReference type="ChEBI" id="CHEBI:18420"/>
    </cofactor>
    <text evidence="14">Mg(2+) is required for catalysis and for stabilizing the dimer.</text>
</comment>
<dbReference type="SUPFAM" id="SSF54826">
    <property type="entry name" value="Enolase N-terminal domain-like"/>
    <property type="match status" value="1"/>
</dbReference>
<keyword evidence="6 11" id="KW-0964">Secreted</keyword>
<feature type="domain" description="Enolase C-terminal TIM barrel" evidence="15">
    <location>
        <begin position="138"/>
        <end position="422"/>
    </location>
</feature>
<evidence type="ECO:0000256" key="9">
    <source>
        <dbReference type="ARBA" id="ARBA00023152"/>
    </source>
</evidence>
<dbReference type="eggNOG" id="COG0148">
    <property type="taxonomic scope" value="Bacteria"/>
</dbReference>
<dbReference type="SFLD" id="SFLDS00001">
    <property type="entry name" value="Enolase"/>
    <property type="match status" value="1"/>
</dbReference>
<dbReference type="GO" id="GO:0004634">
    <property type="term" value="F:phosphopyruvate hydratase activity"/>
    <property type="evidence" value="ECO:0007669"/>
    <property type="project" value="UniProtKB-UniRule"/>
</dbReference>
<dbReference type="GO" id="GO:0000015">
    <property type="term" value="C:phosphopyruvate hydratase complex"/>
    <property type="evidence" value="ECO:0007669"/>
    <property type="project" value="InterPro"/>
</dbReference>
<dbReference type="InterPro" id="IPR029017">
    <property type="entry name" value="Enolase-like_N"/>
</dbReference>
<dbReference type="InterPro" id="IPR020810">
    <property type="entry name" value="Enolase_C"/>
</dbReference>
<feature type="active site" description="Proton donor" evidence="11 12">
    <location>
        <position position="204"/>
    </location>
</feature>
<dbReference type="SFLD" id="SFLDF00002">
    <property type="entry name" value="enolase"/>
    <property type="match status" value="1"/>
</dbReference>
<keyword evidence="7 11" id="KW-0479">Metal-binding</keyword>
<dbReference type="PRINTS" id="PR00148">
    <property type="entry name" value="ENOLASE"/>
</dbReference>
<dbReference type="GeneID" id="91488160"/>
<reference evidence="17 18" key="1">
    <citation type="journal article" date="2010" name="Stand. Genomic Sci.">
        <title>Complete genome sequence of Nocardiopsis dassonvillei type strain (IMRU 509).</title>
        <authorList>
            <person name="Sun H."/>
            <person name="Lapidus A."/>
            <person name="Nolan M."/>
            <person name="Lucas S."/>
            <person name="Del Rio T.G."/>
            <person name="Tice H."/>
            <person name="Cheng J.F."/>
            <person name="Tapia R."/>
            <person name="Han C."/>
            <person name="Goodwin L."/>
            <person name="Pitluck S."/>
            <person name="Pagani I."/>
            <person name="Ivanova N."/>
            <person name="Mavromatis K."/>
            <person name="Mikhailova N."/>
            <person name="Pati A."/>
            <person name="Chen A."/>
            <person name="Palaniappan K."/>
            <person name="Land M."/>
            <person name="Hauser L."/>
            <person name="Chang Y.J."/>
            <person name="Jeffries C.D."/>
            <person name="Djao O.D."/>
            <person name="Rohde M."/>
            <person name="Sikorski J."/>
            <person name="Goker M."/>
            <person name="Woyke T."/>
            <person name="Bristow J."/>
            <person name="Eisen J.A."/>
            <person name="Markowitz V."/>
            <person name="Hugenholtz P."/>
            <person name="Kyrpides N.C."/>
            <person name="Klenk H.P."/>
        </authorList>
    </citation>
    <scope>NUCLEOTIDE SEQUENCE [LARGE SCALE GENOMIC DNA]</scope>
    <source>
        <strain evidence="18">ATCC 23218 / DSM 43111 / CIP 107115 / JCM 7437 / KCTC 9190 / NBRC 14626 / NCTC 10488 / NRRL B-5397 / IMRU 509</strain>
    </source>
</reference>
<dbReference type="InterPro" id="IPR020809">
    <property type="entry name" value="Enolase_CS"/>
</dbReference>
<dbReference type="Pfam" id="PF00113">
    <property type="entry name" value="Enolase_C"/>
    <property type="match status" value="1"/>
</dbReference>
<evidence type="ECO:0000256" key="12">
    <source>
        <dbReference type="PIRSR" id="PIRSR001400-1"/>
    </source>
</evidence>
<evidence type="ECO:0000256" key="14">
    <source>
        <dbReference type="PIRSR" id="PIRSR001400-3"/>
    </source>
</evidence>
<feature type="binding site" evidence="13">
    <location>
        <position position="385"/>
    </location>
    <ligand>
        <name>substrate</name>
    </ligand>
</feature>
<feature type="domain" description="Enolase N-terminal" evidence="16">
    <location>
        <begin position="4"/>
        <end position="133"/>
    </location>
</feature>
<dbReference type="RefSeq" id="WP_013151128.1">
    <property type="nucleotide sequence ID" value="NC_014210.1"/>
</dbReference>
<evidence type="ECO:0000256" key="13">
    <source>
        <dbReference type="PIRSR" id="PIRSR001400-2"/>
    </source>
</evidence>
<dbReference type="UniPathway" id="UPA00109">
    <property type="reaction ID" value="UER00187"/>
</dbReference>
<keyword evidence="9 11" id="KW-0324">Glycolysis</keyword>
<keyword evidence="8 11" id="KW-0460">Magnesium</keyword>
<comment type="cofactor">
    <cofactor evidence="11">
        <name>Mg(2+)</name>
        <dbReference type="ChEBI" id="CHEBI:18420"/>
    </cofactor>
    <text evidence="11">Binds a second Mg(2+) ion via substrate during catalysis.</text>
</comment>
<feature type="binding site" evidence="13">
    <location>
        <begin position="361"/>
        <end position="364"/>
    </location>
    <ligand>
        <name>substrate</name>
    </ligand>
</feature>
<evidence type="ECO:0000313" key="17">
    <source>
        <dbReference type="EMBL" id="ADH65521.1"/>
    </source>
</evidence>
<evidence type="ECO:0000256" key="6">
    <source>
        <dbReference type="ARBA" id="ARBA00022525"/>
    </source>
</evidence>
<feature type="binding site" evidence="13">
    <location>
        <position position="154"/>
    </location>
    <ligand>
        <name>substrate</name>
    </ligand>
</feature>
<dbReference type="STRING" id="446468.Ndas_0069"/>
<dbReference type="Gene3D" id="3.20.20.120">
    <property type="entry name" value="Enolase-like C-terminal domain"/>
    <property type="match status" value="1"/>
</dbReference>
<feature type="binding site" evidence="11 14">
    <location>
        <position position="241"/>
    </location>
    <ligand>
        <name>Mg(2+)</name>
        <dbReference type="ChEBI" id="CHEBI:18420"/>
    </ligand>
</feature>
<name>D7B6W7_NOCDD</name>
<protein>
    <recommendedName>
        <fullName evidence="4 11">Enolase</fullName>
        <ecNumber evidence="3 11">4.2.1.11</ecNumber>
    </recommendedName>
    <alternativeName>
        <fullName evidence="11">2-phospho-D-glycerate hydro-lyase</fullName>
    </alternativeName>
    <alternativeName>
        <fullName evidence="11">2-phosphoglycerate dehydratase</fullName>
    </alternativeName>
</protein>
<evidence type="ECO:0000256" key="10">
    <source>
        <dbReference type="ARBA" id="ARBA00023239"/>
    </source>
</evidence>